<dbReference type="Gramene" id="CDP05742">
    <property type="protein sequence ID" value="CDP05742"/>
    <property type="gene ID" value="GSCOC_T00021014001"/>
</dbReference>
<dbReference type="EMBL" id="HG739103">
    <property type="protein sequence ID" value="CDP05742.1"/>
    <property type="molecule type" value="Genomic_DNA"/>
</dbReference>
<organism evidence="1 2">
    <name type="scientific">Coffea canephora</name>
    <name type="common">Robusta coffee</name>
    <dbReference type="NCBI Taxonomy" id="49390"/>
    <lineage>
        <taxon>Eukaryota</taxon>
        <taxon>Viridiplantae</taxon>
        <taxon>Streptophyta</taxon>
        <taxon>Embryophyta</taxon>
        <taxon>Tracheophyta</taxon>
        <taxon>Spermatophyta</taxon>
        <taxon>Magnoliopsida</taxon>
        <taxon>eudicotyledons</taxon>
        <taxon>Gunneridae</taxon>
        <taxon>Pentapetalae</taxon>
        <taxon>asterids</taxon>
        <taxon>lamiids</taxon>
        <taxon>Gentianales</taxon>
        <taxon>Rubiaceae</taxon>
        <taxon>Ixoroideae</taxon>
        <taxon>Gardenieae complex</taxon>
        <taxon>Bertiereae - Coffeeae clade</taxon>
        <taxon>Coffeeae</taxon>
        <taxon>Coffea</taxon>
    </lineage>
</organism>
<reference evidence="2" key="1">
    <citation type="journal article" date="2014" name="Science">
        <title>The coffee genome provides insight into the convergent evolution of caffeine biosynthesis.</title>
        <authorList>
            <person name="Denoeud F."/>
            <person name="Carretero-Paulet L."/>
            <person name="Dereeper A."/>
            <person name="Droc G."/>
            <person name="Guyot R."/>
            <person name="Pietrella M."/>
            <person name="Zheng C."/>
            <person name="Alberti A."/>
            <person name="Anthony F."/>
            <person name="Aprea G."/>
            <person name="Aury J.M."/>
            <person name="Bento P."/>
            <person name="Bernard M."/>
            <person name="Bocs S."/>
            <person name="Campa C."/>
            <person name="Cenci A."/>
            <person name="Combes M.C."/>
            <person name="Crouzillat D."/>
            <person name="Da Silva C."/>
            <person name="Daddiego L."/>
            <person name="De Bellis F."/>
            <person name="Dussert S."/>
            <person name="Garsmeur O."/>
            <person name="Gayraud T."/>
            <person name="Guignon V."/>
            <person name="Jahn K."/>
            <person name="Jamilloux V."/>
            <person name="Joet T."/>
            <person name="Labadie K."/>
            <person name="Lan T."/>
            <person name="Leclercq J."/>
            <person name="Lepelley M."/>
            <person name="Leroy T."/>
            <person name="Li L.T."/>
            <person name="Librado P."/>
            <person name="Lopez L."/>
            <person name="Munoz A."/>
            <person name="Noel B."/>
            <person name="Pallavicini A."/>
            <person name="Perrotta G."/>
            <person name="Poncet V."/>
            <person name="Pot D."/>
            <person name="Priyono X."/>
            <person name="Rigoreau M."/>
            <person name="Rouard M."/>
            <person name="Rozas J."/>
            <person name="Tranchant-Dubreuil C."/>
            <person name="VanBuren R."/>
            <person name="Zhang Q."/>
            <person name="Andrade A.C."/>
            <person name="Argout X."/>
            <person name="Bertrand B."/>
            <person name="de Kochko A."/>
            <person name="Graziosi G."/>
            <person name="Henry R.J."/>
            <person name="Jayarama X."/>
            <person name="Ming R."/>
            <person name="Nagai C."/>
            <person name="Rounsley S."/>
            <person name="Sankoff D."/>
            <person name="Giuliano G."/>
            <person name="Albert V.A."/>
            <person name="Wincker P."/>
            <person name="Lashermes P."/>
        </authorList>
    </citation>
    <scope>NUCLEOTIDE SEQUENCE [LARGE SCALE GENOMIC DNA]</scope>
    <source>
        <strain evidence="2">cv. DH200-94</strain>
    </source>
</reference>
<sequence>MTNIFLTLCLFLLPVFFLLFRRRKGKIIRGASTGEQLLREKRLELSKGAPSHQGLISCLLSIPGEGNAEVLYEEEIIRNVLLMPKGWQIFWVAAMTRMDSSISHKV</sequence>
<gene>
    <name evidence="1" type="ORF">GSCOC_T00021014001</name>
</gene>
<protein>
    <submittedName>
        <fullName evidence="1">Uncharacterized protein</fullName>
    </submittedName>
</protein>
<evidence type="ECO:0000313" key="2">
    <source>
        <dbReference type="Proteomes" id="UP000295252"/>
    </source>
</evidence>
<dbReference type="AlphaFoldDB" id="A0A068UBW8"/>
<dbReference type="Proteomes" id="UP000295252">
    <property type="component" value="Chromosome VII"/>
</dbReference>
<evidence type="ECO:0000313" key="1">
    <source>
        <dbReference type="EMBL" id="CDP05742.1"/>
    </source>
</evidence>
<name>A0A068UBW8_COFCA</name>
<dbReference type="InParanoid" id="A0A068UBW8"/>
<keyword evidence="2" id="KW-1185">Reference proteome</keyword>
<accession>A0A068UBW8</accession>
<proteinExistence type="predicted"/>